<comment type="pathway">
    <text evidence="10">Amino-acid biosynthesis; L-methionine biosynthesis via de novo pathway.</text>
</comment>
<evidence type="ECO:0000256" key="3">
    <source>
        <dbReference type="ARBA" id="ARBA00006743"/>
    </source>
</evidence>
<dbReference type="PANTHER" id="PTHR45754:SF3">
    <property type="entry name" value="METHYLENETETRAHYDROFOLATE REDUCTASE (NADPH)"/>
    <property type="match status" value="1"/>
</dbReference>
<organism evidence="13 14">
    <name type="scientific">Phragmitibacter flavus</name>
    <dbReference type="NCBI Taxonomy" id="2576071"/>
    <lineage>
        <taxon>Bacteria</taxon>
        <taxon>Pseudomonadati</taxon>
        <taxon>Verrucomicrobiota</taxon>
        <taxon>Verrucomicrobiia</taxon>
        <taxon>Verrucomicrobiales</taxon>
        <taxon>Verrucomicrobiaceae</taxon>
        <taxon>Phragmitibacter</taxon>
    </lineage>
</organism>
<name>A0A5R8KA60_9BACT</name>
<dbReference type="RefSeq" id="WP_138087877.1">
    <property type="nucleotide sequence ID" value="NZ_VAUV01000015.1"/>
</dbReference>
<evidence type="ECO:0000256" key="10">
    <source>
        <dbReference type="ARBA" id="ARBA00034478"/>
    </source>
</evidence>
<dbReference type="GO" id="GO:0005829">
    <property type="term" value="C:cytosol"/>
    <property type="evidence" value="ECO:0007669"/>
    <property type="project" value="InterPro"/>
</dbReference>
<comment type="pathway">
    <text evidence="2 12">One-carbon metabolism; tetrahydrofolate interconversion.</text>
</comment>
<comment type="similarity">
    <text evidence="3 12">Belongs to the methylenetetrahydrofolate reductase family.</text>
</comment>
<proteinExistence type="inferred from homology"/>
<dbReference type="EMBL" id="VAUV01000015">
    <property type="protein sequence ID" value="TLD69191.1"/>
    <property type="molecule type" value="Genomic_DNA"/>
</dbReference>
<dbReference type="CDD" id="cd00537">
    <property type="entry name" value="MTHFR"/>
    <property type="match status" value="1"/>
</dbReference>
<gene>
    <name evidence="13" type="primary">metF</name>
    <name evidence="13" type="ORF">FEM03_19010</name>
</gene>
<dbReference type="SUPFAM" id="SSF51730">
    <property type="entry name" value="FAD-linked oxidoreductase"/>
    <property type="match status" value="1"/>
</dbReference>
<sequence length="312" mass="34957">MHIRDLLTPTRTTPTISFEFFPPNTTEASDRLTDTLQQLTPLAPDFVSVTYGAGGTTRHATQQLVTHLKTQTPLSPIPHLTCVNQQSHDIDAILENYATQGISNLLALRGDAPRHTTITCNDFPFGIDLVRHIQKFNQRQFHPDPRGFGIGVAGFPEGHPATPNRLLEMDHLKAKVDAGADYICTQLFFDNREYHDFRERCHLAGIHIPIIPGILPITSMANLRRMAELSGGTRIPARLLKALHRVQDDPAAVQQIGLHHATEQTFDLLHHNVPGIHFYTLNQSQPVLEILSRVGWKSTTHTNLNRSYPTNH</sequence>
<evidence type="ECO:0000256" key="5">
    <source>
        <dbReference type="ARBA" id="ARBA00022630"/>
    </source>
</evidence>
<evidence type="ECO:0000313" key="14">
    <source>
        <dbReference type="Proteomes" id="UP000306196"/>
    </source>
</evidence>
<evidence type="ECO:0000256" key="7">
    <source>
        <dbReference type="ARBA" id="ARBA00023002"/>
    </source>
</evidence>
<dbReference type="Pfam" id="PF02219">
    <property type="entry name" value="MTHFR"/>
    <property type="match status" value="1"/>
</dbReference>
<keyword evidence="4" id="KW-0028">Amino-acid biosynthesis</keyword>
<evidence type="ECO:0000313" key="13">
    <source>
        <dbReference type="EMBL" id="TLD69191.1"/>
    </source>
</evidence>
<evidence type="ECO:0000256" key="1">
    <source>
        <dbReference type="ARBA" id="ARBA00001974"/>
    </source>
</evidence>
<evidence type="ECO:0000256" key="6">
    <source>
        <dbReference type="ARBA" id="ARBA00022827"/>
    </source>
</evidence>
<dbReference type="GO" id="GO:0106312">
    <property type="term" value="F:methylenetetrahydrofolate reductase (NADH) activity"/>
    <property type="evidence" value="ECO:0007669"/>
    <property type="project" value="UniProtKB-EC"/>
</dbReference>
<evidence type="ECO:0000256" key="2">
    <source>
        <dbReference type="ARBA" id="ARBA00004777"/>
    </source>
</evidence>
<dbReference type="AlphaFoldDB" id="A0A5R8KA60"/>
<dbReference type="OrthoDB" id="9812555at2"/>
<keyword evidence="14" id="KW-1185">Reference proteome</keyword>
<keyword evidence="9" id="KW-0486">Methionine biosynthesis</keyword>
<dbReference type="GO" id="GO:0071949">
    <property type="term" value="F:FAD binding"/>
    <property type="evidence" value="ECO:0007669"/>
    <property type="project" value="TreeGrafter"/>
</dbReference>
<evidence type="ECO:0000256" key="4">
    <source>
        <dbReference type="ARBA" id="ARBA00022605"/>
    </source>
</evidence>
<keyword evidence="5 12" id="KW-0285">Flavoprotein</keyword>
<dbReference type="NCBIfam" id="TIGR00676">
    <property type="entry name" value="fadh2"/>
    <property type="match status" value="1"/>
</dbReference>
<evidence type="ECO:0000256" key="8">
    <source>
        <dbReference type="ARBA" id="ARBA00023027"/>
    </source>
</evidence>
<dbReference type="PANTHER" id="PTHR45754">
    <property type="entry name" value="METHYLENETETRAHYDROFOLATE REDUCTASE"/>
    <property type="match status" value="1"/>
</dbReference>
<keyword evidence="7 12" id="KW-0560">Oxidoreductase</keyword>
<comment type="catalytic activity">
    <reaction evidence="11">
        <text>(6S)-5-methyl-5,6,7,8-tetrahydrofolate + NAD(+) = (6R)-5,10-methylene-5,6,7,8-tetrahydrofolate + NADH + H(+)</text>
        <dbReference type="Rhea" id="RHEA:19821"/>
        <dbReference type="ChEBI" id="CHEBI:15378"/>
        <dbReference type="ChEBI" id="CHEBI:15636"/>
        <dbReference type="ChEBI" id="CHEBI:18608"/>
        <dbReference type="ChEBI" id="CHEBI:57540"/>
        <dbReference type="ChEBI" id="CHEBI:57945"/>
        <dbReference type="EC" id="1.5.1.54"/>
    </reaction>
    <physiologicalReaction direction="right-to-left" evidence="11">
        <dbReference type="Rhea" id="RHEA:19823"/>
    </physiologicalReaction>
</comment>
<dbReference type="InterPro" id="IPR029041">
    <property type="entry name" value="FAD-linked_oxidoreductase-like"/>
</dbReference>
<dbReference type="Gene3D" id="3.20.20.220">
    <property type="match status" value="1"/>
</dbReference>
<comment type="cofactor">
    <cofactor evidence="1 12">
        <name>FAD</name>
        <dbReference type="ChEBI" id="CHEBI:57692"/>
    </cofactor>
</comment>
<protein>
    <recommendedName>
        <fullName evidence="12">Methylenetetrahydrofolate reductase</fullName>
        <ecNumber evidence="12">1.5.1.54</ecNumber>
    </recommendedName>
</protein>
<dbReference type="Proteomes" id="UP000306196">
    <property type="component" value="Unassembled WGS sequence"/>
</dbReference>
<comment type="caution">
    <text evidence="13">The sequence shown here is derived from an EMBL/GenBank/DDBJ whole genome shotgun (WGS) entry which is preliminary data.</text>
</comment>
<dbReference type="GO" id="GO:0035999">
    <property type="term" value="P:tetrahydrofolate interconversion"/>
    <property type="evidence" value="ECO:0007669"/>
    <property type="project" value="UniProtKB-UniPathway"/>
</dbReference>
<keyword evidence="6 12" id="KW-0274">FAD</keyword>
<dbReference type="EC" id="1.5.1.54" evidence="12"/>
<evidence type="ECO:0000256" key="11">
    <source>
        <dbReference type="ARBA" id="ARBA00048628"/>
    </source>
</evidence>
<keyword evidence="8" id="KW-0520">NAD</keyword>
<dbReference type="InterPro" id="IPR003171">
    <property type="entry name" value="Mehydrof_redctse-like"/>
</dbReference>
<evidence type="ECO:0000256" key="12">
    <source>
        <dbReference type="RuleBase" id="RU003862"/>
    </source>
</evidence>
<accession>A0A5R8KA60</accession>
<evidence type="ECO:0000256" key="9">
    <source>
        <dbReference type="ARBA" id="ARBA00023167"/>
    </source>
</evidence>
<dbReference type="InterPro" id="IPR004620">
    <property type="entry name" value="MTHF_reductase_bac"/>
</dbReference>
<reference evidence="13 14" key="1">
    <citation type="submission" date="2019-05" db="EMBL/GenBank/DDBJ databases">
        <title>Verrucobacter flavum gen. nov., sp. nov. a new member of the family Verrucomicrobiaceae.</title>
        <authorList>
            <person name="Szuroczki S."/>
            <person name="Abbaszade G."/>
            <person name="Szabo A."/>
            <person name="Felfoldi T."/>
            <person name="Schumann P."/>
            <person name="Boka K."/>
            <person name="Keki Z."/>
            <person name="Toumi M."/>
            <person name="Toth E."/>
        </authorList>
    </citation>
    <scope>NUCLEOTIDE SEQUENCE [LARGE SCALE GENOMIC DNA]</scope>
    <source>
        <strain evidence="13 14">MG-N-17</strain>
    </source>
</reference>
<dbReference type="UniPathway" id="UPA00193"/>
<dbReference type="GO" id="GO:0009086">
    <property type="term" value="P:methionine biosynthetic process"/>
    <property type="evidence" value="ECO:0007669"/>
    <property type="project" value="UniProtKB-KW"/>
</dbReference>